<dbReference type="RefSeq" id="WP_258542129.1">
    <property type="nucleotide sequence ID" value="NZ_OU015584.1"/>
</dbReference>
<dbReference type="AlphaFoldDB" id="A0A916JPB3"/>
<keyword evidence="1" id="KW-0812">Transmembrane</keyword>
<reference evidence="2" key="1">
    <citation type="submission" date="2021-04" db="EMBL/GenBank/DDBJ databases">
        <authorList>
            <person name="Rodrigo-Torres L."/>
            <person name="Arahal R. D."/>
            <person name="Lucena T."/>
        </authorList>
    </citation>
    <scope>NUCLEOTIDE SEQUENCE</scope>
    <source>
        <strain evidence="2">AS29M-1</strain>
    </source>
</reference>
<gene>
    <name evidence="2" type="ORF">CRYO30217_01930</name>
</gene>
<keyword evidence="1" id="KW-0472">Membrane</keyword>
<evidence type="ECO:0000313" key="3">
    <source>
        <dbReference type="Proteomes" id="UP000683507"/>
    </source>
</evidence>
<keyword evidence="1" id="KW-1133">Transmembrane helix</keyword>
<name>A0A916JPB3_9FLAO</name>
<sequence>MESIPVFAIIIWIVEGLVVLAALIAIIYFGVRRIKNYDKEDFEHRSN</sequence>
<protein>
    <submittedName>
        <fullName evidence="2">Uncharacterized protein</fullName>
    </submittedName>
</protein>
<keyword evidence="3" id="KW-1185">Reference proteome</keyword>
<dbReference type="KEGG" id="ptan:CRYO30217_01930"/>
<evidence type="ECO:0000313" key="2">
    <source>
        <dbReference type="EMBL" id="CAG5082482.1"/>
    </source>
</evidence>
<dbReference type="EMBL" id="OU015584">
    <property type="protein sequence ID" value="CAG5082482.1"/>
    <property type="molecule type" value="Genomic_DNA"/>
</dbReference>
<feature type="transmembrane region" description="Helical" evidence="1">
    <location>
        <begin position="6"/>
        <end position="31"/>
    </location>
</feature>
<dbReference type="Proteomes" id="UP000683507">
    <property type="component" value="Chromosome"/>
</dbReference>
<evidence type="ECO:0000256" key="1">
    <source>
        <dbReference type="SAM" id="Phobius"/>
    </source>
</evidence>
<organism evidence="2 3">
    <name type="scientific">Parvicella tangerina</name>
    <dbReference type="NCBI Taxonomy" id="2829795"/>
    <lineage>
        <taxon>Bacteria</taxon>
        <taxon>Pseudomonadati</taxon>
        <taxon>Bacteroidota</taxon>
        <taxon>Flavobacteriia</taxon>
        <taxon>Flavobacteriales</taxon>
        <taxon>Parvicellaceae</taxon>
        <taxon>Parvicella</taxon>
    </lineage>
</organism>
<proteinExistence type="predicted"/>
<accession>A0A916JPB3</accession>